<dbReference type="AlphaFoldDB" id="A0A5B7IT03"/>
<protein>
    <submittedName>
        <fullName evidence="1">Uncharacterized protein</fullName>
    </submittedName>
</protein>
<dbReference type="EMBL" id="VSRR010073306">
    <property type="protein sequence ID" value="MPC87022.1"/>
    <property type="molecule type" value="Genomic_DNA"/>
</dbReference>
<accession>A0A5B7IT03</accession>
<reference evidence="1 2" key="1">
    <citation type="submission" date="2019-05" db="EMBL/GenBank/DDBJ databases">
        <title>Another draft genome of Portunus trituberculatus and its Hox gene families provides insights of decapod evolution.</title>
        <authorList>
            <person name="Jeong J.-H."/>
            <person name="Song I."/>
            <person name="Kim S."/>
            <person name="Choi T."/>
            <person name="Kim D."/>
            <person name="Ryu S."/>
            <person name="Kim W."/>
        </authorList>
    </citation>
    <scope>NUCLEOTIDE SEQUENCE [LARGE SCALE GENOMIC DNA]</scope>
    <source>
        <tissue evidence="1">Muscle</tissue>
    </source>
</reference>
<sequence length="76" mass="8724">MLGDDGNDVNAEEVDERQHYGVMDKEDLISYALRLEKELTRKNNIIQSLTLQRDWIIEKKDTRGGTQRVHGSSHGV</sequence>
<proteinExistence type="predicted"/>
<evidence type="ECO:0000313" key="1">
    <source>
        <dbReference type="EMBL" id="MPC87022.1"/>
    </source>
</evidence>
<comment type="caution">
    <text evidence="1">The sequence shown here is derived from an EMBL/GenBank/DDBJ whole genome shotgun (WGS) entry which is preliminary data.</text>
</comment>
<dbReference type="Proteomes" id="UP000324222">
    <property type="component" value="Unassembled WGS sequence"/>
</dbReference>
<gene>
    <name evidence="1" type="ORF">E2C01_081871</name>
</gene>
<evidence type="ECO:0000313" key="2">
    <source>
        <dbReference type="Proteomes" id="UP000324222"/>
    </source>
</evidence>
<organism evidence="1 2">
    <name type="scientific">Portunus trituberculatus</name>
    <name type="common">Swimming crab</name>
    <name type="synonym">Neptunus trituberculatus</name>
    <dbReference type="NCBI Taxonomy" id="210409"/>
    <lineage>
        <taxon>Eukaryota</taxon>
        <taxon>Metazoa</taxon>
        <taxon>Ecdysozoa</taxon>
        <taxon>Arthropoda</taxon>
        <taxon>Crustacea</taxon>
        <taxon>Multicrustacea</taxon>
        <taxon>Malacostraca</taxon>
        <taxon>Eumalacostraca</taxon>
        <taxon>Eucarida</taxon>
        <taxon>Decapoda</taxon>
        <taxon>Pleocyemata</taxon>
        <taxon>Brachyura</taxon>
        <taxon>Eubrachyura</taxon>
        <taxon>Portunoidea</taxon>
        <taxon>Portunidae</taxon>
        <taxon>Portuninae</taxon>
        <taxon>Portunus</taxon>
    </lineage>
</organism>
<name>A0A5B7IT03_PORTR</name>
<keyword evidence="2" id="KW-1185">Reference proteome</keyword>